<dbReference type="OrthoDB" id="24491at10239"/>
<evidence type="ECO:0000313" key="2">
    <source>
        <dbReference type="Proteomes" id="UP000201797"/>
    </source>
</evidence>
<dbReference type="RefSeq" id="YP_009302279.1">
    <property type="nucleotide sequence ID" value="NC_031242.1"/>
</dbReference>
<reference evidence="1 2" key="1">
    <citation type="submission" date="2016-01" db="EMBL/GenBank/DDBJ databases">
        <title>The genomic content and context of auxiliary metabolic genes in marine cyanophages.</title>
        <authorList>
            <person name="Marston M.F."/>
            <person name="Martiny J.B.H."/>
            <person name="Crummett L.T."/>
        </authorList>
    </citation>
    <scope>NUCLEOTIDE SEQUENCE [LARGE SCALE GENOMIC DNA]</scope>
    <source>
        <strain evidence="1">RW_29_0704</strain>
    </source>
</reference>
<dbReference type="GeneID" id="29124202"/>
<proteinExistence type="predicted"/>
<accession>A0A127KLW2</accession>
<dbReference type="Proteomes" id="UP000201797">
    <property type="component" value="Segment"/>
</dbReference>
<sequence length="64" mass="7447">MLSLALIFFSHVPPGDFLRCEDYQWLKQGLKETTLFTPAEKSDILIHWINHTDPHCFDSKDAND</sequence>
<keyword evidence="2" id="KW-1185">Reference proteome</keyword>
<organism evidence="1 2">
    <name type="scientific">Cyanophage S-RIM50</name>
    <dbReference type="NCBI Taxonomy" id="687803"/>
    <lineage>
        <taxon>Viruses</taxon>
        <taxon>Duplodnaviria</taxon>
        <taxon>Heunggongvirae</taxon>
        <taxon>Uroviricota</taxon>
        <taxon>Caudoviricetes</taxon>
        <taxon>Pantevenvirales</taxon>
        <taxon>Kyanoviridae</taxon>
        <taxon>Neptunevirus</taxon>
        <taxon>Neptunevirus srim50</taxon>
    </lineage>
</organism>
<gene>
    <name evidence="1" type="ORF">R290704_198</name>
</gene>
<protein>
    <submittedName>
        <fullName evidence="1">Uncharacterized protein</fullName>
    </submittedName>
</protein>
<evidence type="ECO:0000313" key="1">
    <source>
        <dbReference type="EMBL" id="AMO42980.1"/>
    </source>
</evidence>
<dbReference type="KEGG" id="vg:29124202"/>
<name>A0A127KLW2_9CAUD</name>
<dbReference type="EMBL" id="KU594605">
    <property type="protein sequence ID" value="AMO42980.1"/>
    <property type="molecule type" value="Genomic_DNA"/>
</dbReference>